<accession>A0A6M0RLX5</accession>
<dbReference type="InterPro" id="IPR051544">
    <property type="entry name" value="TPS_OM_transporter"/>
</dbReference>
<dbReference type="EMBL" id="QXHD01000004">
    <property type="protein sequence ID" value="NEZ57176.1"/>
    <property type="molecule type" value="Genomic_DNA"/>
</dbReference>
<dbReference type="Gene3D" id="2.40.160.50">
    <property type="entry name" value="membrane protein fhac: a member of the omp85/tpsb transporter family"/>
    <property type="match status" value="1"/>
</dbReference>
<dbReference type="Gene3D" id="3.10.20.310">
    <property type="entry name" value="membrane protein fhac"/>
    <property type="match status" value="1"/>
</dbReference>
<keyword evidence="8" id="KW-1185">Reference proteome</keyword>
<dbReference type="Pfam" id="PF08479">
    <property type="entry name" value="POTRA_2"/>
    <property type="match status" value="1"/>
</dbReference>
<keyword evidence="3" id="KW-0998">Cell outer membrane</keyword>
<dbReference type="InterPro" id="IPR005565">
    <property type="entry name" value="Hemolysn_activator_HlyB_C"/>
</dbReference>
<dbReference type="PANTHER" id="PTHR34597:SF3">
    <property type="entry name" value="OUTER MEMBRANE TRANSPORTER CDIB"/>
    <property type="match status" value="1"/>
</dbReference>
<dbReference type="AlphaFoldDB" id="A0A6M0RLX5"/>
<dbReference type="GO" id="GO:0098046">
    <property type="term" value="C:type V protein secretion system complex"/>
    <property type="evidence" value="ECO:0007669"/>
    <property type="project" value="TreeGrafter"/>
</dbReference>
<evidence type="ECO:0000256" key="3">
    <source>
        <dbReference type="ARBA" id="ARBA00023237"/>
    </source>
</evidence>
<dbReference type="SUPFAM" id="SSF56925">
    <property type="entry name" value="OMPA-like"/>
    <property type="match status" value="1"/>
</dbReference>
<keyword evidence="2" id="KW-0812">Transmembrane</keyword>
<keyword evidence="1" id="KW-0472">Membrane</keyword>
<gene>
    <name evidence="7" type="ORF">DXZ20_16120</name>
</gene>
<keyword evidence="1" id="KW-1134">Transmembrane beta strand</keyword>
<evidence type="ECO:0000313" key="8">
    <source>
        <dbReference type="Proteomes" id="UP000481033"/>
    </source>
</evidence>
<reference evidence="7 8" key="1">
    <citation type="journal article" date="2020" name="Microb. Ecol.">
        <title>Ecogenomics of the Marine Benthic Filamentous Cyanobacterium Adonisia.</title>
        <authorList>
            <person name="Walter J.M."/>
            <person name="Coutinho F.H."/>
            <person name="Leomil L."/>
            <person name="Hargreaves P.I."/>
            <person name="Campeao M.E."/>
            <person name="Vieira V.V."/>
            <person name="Silva B.S."/>
            <person name="Fistarol G.O."/>
            <person name="Salomon P.S."/>
            <person name="Sawabe T."/>
            <person name="Mino S."/>
            <person name="Hosokawa M."/>
            <person name="Miyashita H."/>
            <person name="Maruyama F."/>
            <person name="van Verk M.C."/>
            <person name="Dutilh B.E."/>
            <person name="Thompson C.C."/>
            <person name="Thompson F.L."/>
        </authorList>
    </citation>
    <scope>NUCLEOTIDE SEQUENCE [LARGE SCALE GENOMIC DNA]</scope>
    <source>
        <strain evidence="7 8">CCMR0081</strain>
    </source>
</reference>
<feature type="compositionally biased region" description="Pro residues" evidence="4">
    <location>
        <begin position="14"/>
        <end position="32"/>
    </location>
</feature>
<proteinExistence type="predicted"/>
<evidence type="ECO:0000313" key="7">
    <source>
        <dbReference type="EMBL" id="NEZ57176.1"/>
    </source>
</evidence>
<dbReference type="GO" id="GO:0046819">
    <property type="term" value="P:protein secretion by the type V secretion system"/>
    <property type="evidence" value="ECO:0007669"/>
    <property type="project" value="TreeGrafter"/>
</dbReference>
<dbReference type="GO" id="GO:0008320">
    <property type="term" value="F:protein transmembrane transporter activity"/>
    <property type="evidence" value="ECO:0007669"/>
    <property type="project" value="TreeGrafter"/>
</dbReference>
<protein>
    <submittedName>
        <fullName evidence="7">ShlB/FhaC/HecB family hemolysin secretion/activation protein</fullName>
    </submittedName>
</protein>
<evidence type="ECO:0000259" key="5">
    <source>
        <dbReference type="Pfam" id="PF03865"/>
    </source>
</evidence>
<feature type="domain" description="Polypeptide-transport-associated ShlB-type" evidence="6">
    <location>
        <begin position="63"/>
        <end position="138"/>
    </location>
</feature>
<name>A0A6M0RLX5_9CYAN</name>
<dbReference type="Pfam" id="PF03865">
    <property type="entry name" value="ShlB"/>
    <property type="match status" value="1"/>
</dbReference>
<dbReference type="PANTHER" id="PTHR34597">
    <property type="entry name" value="SLR1661 PROTEIN"/>
    <property type="match status" value="1"/>
</dbReference>
<evidence type="ECO:0000256" key="4">
    <source>
        <dbReference type="SAM" id="MobiDB-lite"/>
    </source>
</evidence>
<dbReference type="InterPro" id="IPR011250">
    <property type="entry name" value="OMP/PagP_B-barrel"/>
</dbReference>
<evidence type="ECO:0000256" key="1">
    <source>
        <dbReference type="ARBA" id="ARBA00022452"/>
    </source>
</evidence>
<dbReference type="Proteomes" id="UP000481033">
    <property type="component" value="Unassembled WGS sequence"/>
</dbReference>
<comment type="caution">
    <text evidence="7">The sequence shown here is derived from an EMBL/GenBank/DDBJ whole genome shotgun (WGS) entry which is preliminary data.</text>
</comment>
<feature type="domain" description="Haemolysin activator HlyB C-terminal" evidence="5">
    <location>
        <begin position="200"/>
        <end position="508"/>
    </location>
</feature>
<dbReference type="InterPro" id="IPR013686">
    <property type="entry name" value="Polypept-transport_assoc_ShlB"/>
</dbReference>
<sequence length="551" mass="60749">MAQSLPPSGDLPSPVEPTVPPPEPLEPEPLPSEVPLDLAPTEPFDSTDLTVCPPLAPTEEPAFLVSDIEVLGSTILSDQIAAQVNCYINQQLTLTDLLTLRSRITQVYVQAGYITSGAFLPNNQDLSDGSVTIQMIEGKIEDIQVNGLTRLREGYVRSRIARATETPINQSELESGLQLLQLDPLLDQVNAELTSGSSPGLSLLILDIQEADPFAISFTADNYRAPSIGSEQGTIAANYTNILGLGDRLSGSFSLSEGLDLYDVSYEVPINASNGTVRARFNNSDSRIVEDPFDDIDIRSDARTVSLGVRQPLWQSPEEEFALGLDFDWRRSRSFILDDVPFSFSIGPEDGKSQVSVLRFYQDWVKRDNKRVFAARSQFSLGLDLFDATVNDSGTDGRFFAWQGQFQWVEQLSPRLLMLARVNGQLTPDSLLPIERFSLGGINTVRGYVQNQLVADNALTGSLELRVPISGNPNYLQLTPFIEGGGGWNNRIADPDPSFLLATGLGLRWQISPEWFMRLDYGIPLINEDDSNDSLQESGVYLLLNFQPEHF</sequence>
<evidence type="ECO:0000256" key="2">
    <source>
        <dbReference type="ARBA" id="ARBA00022692"/>
    </source>
</evidence>
<organism evidence="7 8">
    <name type="scientific">Adonisia turfae CCMR0081</name>
    <dbReference type="NCBI Taxonomy" id="2292702"/>
    <lineage>
        <taxon>Bacteria</taxon>
        <taxon>Bacillati</taxon>
        <taxon>Cyanobacteriota</taxon>
        <taxon>Adonisia</taxon>
        <taxon>Adonisia turfae</taxon>
    </lineage>
</organism>
<feature type="region of interest" description="Disordered" evidence="4">
    <location>
        <begin position="1"/>
        <end position="45"/>
    </location>
</feature>
<evidence type="ECO:0000259" key="6">
    <source>
        <dbReference type="Pfam" id="PF08479"/>
    </source>
</evidence>